<name>A0ABQ0VGB2_ENTMU</name>
<keyword evidence="2" id="KW-1185">Reference proteome</keyword>
<protein>
    <submittedName>
        <fullName evidence="1">Uncharacterized protein</fullName>
    </submittedName>
</protein>
<organism evidence="1 2">
    <name type="scientific">Enterococcus mundtii</name>
    <dbReference type="NCBI Taxonomy" id="53346"/>
    <lineage>
        <taxon>Bacteria</taxon>
        <taxon>Bacillati</taxon>
        <taxon>Bacillota</taxon>
        <taxon>Bacilli</taxon>
        <taxon>Lactobacillales</taxon>
        <taxon>Enterococcaceae</taxon>
        <taxon>Enterococcus</taxon>
    </lineage>
</organism>
<sequence>MQIRIQLYGQKSSEMNKSCIKNQLRYVMVLLKNEVISLIEIQREIFILYELKQLETIIILLEMWDLLLRLL</sequence>
<gene>
    <name evidence="1" type="ORF">EMU01_28580</name>
</gene>
<evidence type="ECO:0000313" key="2">
    <source>
        <dbReference type="Proteomes" id="UP000321175"/>
    </source>
</evidence>
<reference evidence="1 2" key="1">
    <citation type="submission" date="2019-07" db="EMBL/GenBank/DDBJ databases">
        <title>Whole genome shotgun sequence of Enterococcus mundtii NBRC 100490.</title>
        <authorList>
            <person name="Hosoyama A."/>
            <person name="Uohara A."/>
            <person name="Ohji S."/>
            <person name="Ichikawa N."/>
        </authorList>
    </citation>
    <scope>NUCLEOTIDE SEQUENCE [LARGE SCALE GENOMIC DNA]</scope>
    <source>
        <strain evidence="1 2">NBRC 100490</strain>
    </source>
</reference>
<dbReference type="EMBL" id="BJWA01000033">
    <property type="protein sequence ID" value="GEL81714.1"/>
    <property type="molecule type" value="Genomic_DNA"/>
</dbReference>
<evidence type="ECO:0000313" key="1">
    <source>
        <dbReference type="EMBL" id="GEL81714.1"/>
    </source>
</evidence>
<comment type="caution">
    <text evidence="1">The sequence shown here is derived from an EMBL/GenBank/DDBJ whole genome shotgun (WGS) entry which is preliminary data.</text>
</comment>
<proteinExistence type="predicted"/>
<accession>A0ABQ0VGB2</accession>
<dbReference type="Proteomes" id="UP000321175">
    <property type="component" value="Unassembled WGS sequence"/>
</dbReference>